<proteinExistence type="predicted"/>
<dbReference type="AlphaFoldDB" id="A0A1G7WSC5"/>
<keyword evidence="2" id="KW-1185">Reference proteome</keyword>
<evidence type="ECO:0000313" key="1">
    <source>
        <dbReference type="EMBL" id="SDG74851.1"/>
    </source>
</evidence>
<protein>
    <submittedName>
        <fullName evidence="1">Uncharacterized protein</fullName>
    </submittedName>
</protein>
<organism evidence="1 2">
    <name type="scientific">Propionivibrio dicarboxylicus</name>
    <dbReference type="NCBI Taxonomy" id="83767"/>
    <lineage>
        <taxon>Bacteria</taxon>
        <taxon>Pseudomonadati</taxon>
        <taxon>Pseudomonadota</taxon>
        <taxon>Betaproteobacteria</taxon>
        <taxon>Rhodocyclales</taxon>
        <taxon>Rhodocyclaceae</taxon>
        <taxon>Propionivibrio</taxon>
    </lineage>
</organism>
<name>A0A1G7WSC5_9RHOO</name>
<accession>A0A1G7WSC5</accession>
<evidence type="ECO:0000313" key="2">
    <source>
        <dbReference type="Proteomes" id="UP000198607"/>
    </source>
</evidence>
<reference evidence="1 2" key="1">
    <citation type="submission" date="2016-10" db="EMBL/GenBank/DDBJ databases">
        <authorList>
            <person name="de Groot N.N."/>
        </authorList>
    </citation>
    <scope>NUCLEOTIDE SEQUENCE [LARGE SCALE GENOMIC DNA]</scope>
    <source>
        <strain evidence="1 2">DSM 5885</strain>
    </source>
</reference>
<sequence>MCAGYARTRRARRYLHPVPAATLRTHRTGASTCNERLPVLATSFLHRRRVLRLICAGGRPHVQTPLGDPLTEDPTLLTLDLFDNQGSSASVPTVTAPATLSQTAGAMFMANSYSRQREMCASSTSRCMRRSGRSRDMLWRSLVSDFTPPAIPSVLSQPLPGSHAQHCFSQPPATPVLRSARRHDVIGIDSPIRAGAPLQAASRKFFLHYATGRMRDKRTLPVVTFQYRVQVVVIAGLGKAGHAV</sequence>
<dbReference type="Proteomes" id="UP000198607">
    <property type="component" value="Unassembled WGS sequence"/>
</dbReference>
<dbReference type="EMBL" id="FNCY01000001">
    <property type="protein sequence ID" value="SDG74851.1"/>
    <property type="molecule type" value="Genomic_DNA"/>
</dbReference>
<gene>
    <name evidence="1" type="ORF">SAMN05660652_00619</name>
</gene>